<dbReference type="Gene3D" id="3.60.15.10">
    <property type="entry name" value="Ribonuclease Z/Hydroxyacylglutathione hydrolase-like"/>
    <property type="match status" value="1"/>
</dbReference>
<dbReference type="PANTHER" id="PTHR30619">
    <property type="entry name" value="DNA INTERNALIZATION/COMPETENCE PROTEIN COMEC/REC2"/>
    <property type="match status" value="1"/>
</dbReference>
<evidence type="ECO:0000313" key="3">
    <source>
        <dbReference type="EMBL" id="OHB02360.1"/>
    </source>
</evidence>
<organism evidence="3 4">
    <name type="scientific">Candidatus Zambryskibacteria bacterium RIFCSPLOWO2_01_FULL_35_19</name>
    <dbReference type="NCBI Taxonomy" id="1802757"/>
    <lineage>
        <taxon>Bacteria</taxon>
        <taxon>Candidatus Zambryskiibacteriota</taxon>
    </lineage>
</organism>
<dbReference type="PANTHER" id="PTHR30619:SF1">
    <property type="entry name" value="RECOMBINATION PROTEIN 2"/>
    <property type="match status" value="1"/>
</dbReference>
<dbReference type="InterPro" id="IPR036866">
    <property type="entry name" value="RibonucZ/Hydroxyglut_hydro"/>
</dbReference>
<dbReference type="InterPro" id="IPR035681">
    <property type="entry name" value="ComA-like_MBL"/>
</dbReference>
<dbReference type="AlphaFoldDB" id="A0A1G2U0E3"/>
<dbReference type="SMART" id="SM00849">
    <property type="entry name" value="Lactamase_B"/>
    <property type="match status" value="1"/>
</dbReference>
<keyword evidence="1" id="KW-0472">Membrane</keyword>
<gene>
    <name evidence="3" type="ORF">A3A90_01005</name>
</gene>
<keyword evidence="1" id="KW-1133">Transmembrane helix</keyword>
<dbReference type="Pfam" id="PF00753">
    <property type="entry name" value="Lactamase_B"/>
    <property type="match status" value="1"/>
</dbReference>
<sequence>MERKSIFKLIIFLTLFFITIFSIYVAFKEERRGILTVAFLNIGQGDAIFIEAPSGSQILIDGGPNKSVLRELSKVMPFYDRSIDVVLATHADQDHIGGIPDVLQKYKVDIFMETGVSGESSSYKELEKIVEEKSQGVPLGNFKGEPLKKILVRRGMVVDLGDGVVLQILFPDRDPAGMETNTSSIIARLVYGENEFLFTGDSPKSIENYLISLGGLESDVLKAGHHGSKTSTSPDFVTAVSPEYVVISAGKDNRYGHPSQEVLDILNNFGAEILRTDKDGRIVFESDGESLKIK</sequence>
<dbReference type="EMBL" id="MHWA01000004">
    <property type="protein sequence ID" value="OHB02360.1"/>
    <property type="molecule type" value="Genomic_DNA"/>
</dbReference>
<protein>
    <recommendedName>
        <fullName evidence="2">Metallo-beta-lactamase domain-containing protein</fullName>
    </recommendedName>
</protein>
<dbReference type="InterPro" id="IPR001279">
    <property type="entry name" value="Metallo-B-lactamas"/>
</dbReference>
<name>A0A1G2U0E3_9BACT</name>
<dbReference type="SUPFAM" id="SSF56281">
    <property type="entry name" value="Metallo-hydrolase/oxidoreductase"/>
    <property type="match status" value="1"/>
</dbReference>
<proteinExistence type="predicted"/>
<dbReference type="Proteomes" id="UP000178404">
    <property type="component" value="Unassembled WGS sequence"/>
</dbReference>
<comment type="caution">
    <text evidence="3">The sequence shown here is derived from an EMBL/GenBank/DDBJ whole genome shotgun (WGS) entry which is preliminary data.</text>
</comment>
<dbReference type="CDD" id="cd07731">
    <property type="entry name" value="ComA-like_MBL-fold"/>
    <property type="match status" value="1"/>
</dbReference>
<reference evidence="3 4" key="1">
    <citation type="journal article" date="2016" name="Nat. Commun.">
        <title>Thousands of microbial genomes shed light on interconnected biogeochemical processes in an aquifer system.</title>
        <authorList>
            <person name="Anantharaman K."/>
            <person name="Brown C.T."/>
            <person name="Hug L.A."/>
            <person name="Sharon I."/>
            <person name="Castelle C.J."/>
            <person name="Probst A.J."/>
            <person name="Thomas B.C."/>
            <person name="Singh A."/>
            <person name="Wilkins M.J."/>
            <person name="Karaoz U."/>
            <person name="Brodie E.L."/>
            <person name="Williams K.H."/>
            <person name="Hubbard S.S."/>
            <person name="Banfield J.F."/>
        </authorList>
    </citation>
    <scope>NUCLEOTIDE SEQUENCE [LARGE SCALE GENOMIC DNA]</scope>
</reference>
<feature type="domain" description="Metallo-beta-lactamase" evidence="2">
    <location>
        <begin position="44"/>
        <end position="251"/>
    </location>
</feature>
<feature type="transmembrane region" description="Helical" evidence="1">
    <location>
        <begin position="6"/>
        <end position="27"/>
    </location>
</feature>
<evidence type="ECO:0000259" key="2">
    <source>
        <dbReference type="SMART" id="SM00849"/>
    </source>
</evidence>
<evidence type="ECO:0000313" key="4">
    <source>
        <dbReference type="Proteomes" id="UP000178404"/>
    </source>
</evidence>
<accession>A0A1G2U0E3</accession>
<dbReference type="InterPro" id="IPR052159">
    <property type="entry name" value="Competence_DNA_uptake"/>
</dbReference>
<evidence type="ECO:0000256" key="1">
    <source>
        <dbReference type="SAM" id="Phobius"/>
    </source>
</evidence>
<keyword evidence="1" id="KW-0812">Transmembrane</keyword>